<evidence type="ECO:0000313" key="3">
    <source>
        <dbReference type="Proteomes" id="UP000004358"/>
    </source>
</evidence>
<evidence type="ECO:0000313" key="2">
    <source>
        <dbReference type="EMBL" id="EAQ77191.1"/>
    </source>
</evidence>
<dbReference type="EMBL" id="AANZ01000040">
    <property type="protein sequence ID" value="EAQ77191.1"/>
    <property type="molecule type" value="Genomic_DNA"/>
</dbReference>
<name>A4A203_9BACT</name>
<sequence length="32" mass="3429">MTADGVIVSLDKEDEKEAPSENRPPTNEPDGS</sequence>
<feature type="compositionally biased region" description="Basic and acidic residues" evidence="1">
    <location>
        <begin position="10"/>
        <end position="20"/>
    </location>
</feature>
<dbReference type="AlphaFoldDB" id="A4A203"/>
<proteinExistence type="predicted"/>
<feature type="region of interest" description="Disordered" evidence="1">
    <location>
        <begin position="1"/>
        <end position="32"/>
    </location>
</feature>
<dbReference type="Proteomes" id="UP000004358">
    <property type="component" value="Unassembled WGS sequence"/>
</dbReference>
<gene>
    <name evidence="2" type="ORF">DSM3645_13153</name>
</gene>
<accession>A4A203</accession>
<reference evidence="2 3" key="1">
    <citation type="submission" date="2006-02" db="EMBL/GenBank/DDBJ databases">
        <authorList>
            <person name="Amann R."/>
            <person name="Ferriera S."/>
            <person name="Johnson J."/>
            <person name="Kravitz S."/>
            <person name="Halpern A."/>
            <person name="Remington K."/>
            <person name="Beeson K."/>
            <person name="Tran B."/>
            <person name="Rogers Y.-H."/>
            <person name="Friedman R."/>
            <person name="Venter J.C."/>
        </authorList>
    </citation>
    <scope>NUCLEOTIDE SEQUENCE [LARGE SCALE GENOMIC DNA]</scope>
    <source>
        <strain evidence="2 3">DSM 3645</strain>
    </source>
</reference>
<dbReference type="HOGENOM" id="CLU_3388271_0_0_0"/>
<protein>
    <submittedName>
        <fullName evidence="2">Uncharacterized protein</fullName>
    </submittedName>
</protein>
<organism evidence="2 3">
    <name type="scientific">Blastopirellula marina DSM 3645</name>
    <dbReference type="NCBI Taxonomy" id="314230"/>
    <lineage>
        <taxon>Bacteria</taxon>
        <taxon>Pseudomonadati</taxon>
        <taxon>Planctomycetota</taxon>
        <taxon>Planctomycetia</taxon>
        <taxon>Pirellulales</taxon>
        <taxon>Pirellulaceae</taxon>
        <taxon>Blastopirellula</taxon>
    </lineage>
</organism>
<comment type="caution">
    <text evidence="2">The sequence shown here is derived from an EMBL/GenBank/DDBJ whole genome shotgun (WGS) entry which is preliminary data.</text>
</comment>
<evidence type="ECO:0000256" key="1">
    <source>
        <dbReference type="SAM" id="MobiDB-lite"/>
    </source>
</evidence>